<dbReference type="EMBL" id="BK015523">
    <property type="protein sequence ID" value="DAE10976.1"/>
    <property type="molecule type" value="Genomic_DNA"/>
</dbReference>
<organism evidence="1">
    <name type="scientific">Siphoviridae sp. ctPsO101</name>
    <dbReference type="NCBI Taxonomy" id="2825487"/>
    <lineage>
        <taxon>Viruses</taxon>
        <taxon>Duplodnaviria</taxon>
        <taxon>Heunggongvirae</taxon>
        <taxon>Uroviricota</taxon>
        <taxon>Caudoviricetes</taxon>
    </lineage>
</organism>
<protein>
    <submittedName>
        <fullName evidence="1">Uncharacterized protein</fullName>
    </submittedName>
</protein>
<reference evidence="1" key="1">
    <citation type="journal article" date="2021" name="Proc. Natl. Acad. Sci. U.S.A.">
        <title>A Catalog of Tens of Thousands of Viruses from Human Metagenomes Reveals Hidden Associations with Chronic Diseases.</title>
        <authorList>
            <person name="Tisza M.J."/>
            <person name="Buck C.B."/>
        </authorList>
    </citation>
    <scope>NUCLEOTIDE SEQUENCE</scope>
    <source>
        <strain evidence="1">CtPsO101</strain>
    </source>
</reference>
<proteinExistence type="predicted"/>
<sequence>MFLFEIRLTNHFSMNCFIIQTYFNTVLDRLQLE</sequence>
<evidence type="ECO:0000313" key="1">
    <source>
        <dbReference type="EMBL" id="DAE10976.1"/>
    </source>
</evidence>
<accession>A0A8S5PW54</accession>
<name>A0A8S5PW54_9CAUD</name>